<evidence type="ECO:0000313" key="10">
    <source>
        <dbReference type="Proteomes" id="UP000244093"/>
    </source>
</evidence>
<feature type="transmembrane region" description="Helical" evidence="7">
    <location>
        <begin position="57"/>
        <end position="75"/>
    </location>
</feature>
<accession>A0A2R7Y9Y1</accession>
<evidence type="ECO:0000256" key="4">
    <source>
        <dbReference type="ARBA" id="ARBA00022692"/>
    </source>
</evidence>
<gene>
    <name evidence="9" type="ORF">B7O98_04420</name>
</gene>
<dbReference type="GO" id="GO:0005886">
    <property type="term" value="C:plasma membrane"/>
    <property type="evidence" value="ECO:0007669"/>
    <property type="project" value="UniProtKB-SubCell"/>
</dbReference>
<organism evidence="9 10">
    <name type="scientific">Zestosphaera tikiterensis</name>
    <dbReference type="NCBI Taxonomy" id="1973259"/>
    <lineage>
        <taxon>Archaea</taxon>
        <taxon>Thermoproteota</taxon>
        <taxon>Thermoprotei</taxon>
        <taxon>Desulfurococcales</taxon>
        <taxon>Desulfurococcaceae</taxon>
        <taxon>Zestosphaera</taxon>
    </lineage>
</organism>
<name>A0A2R7Y9Y1_9CREN</name>
<evidence type="ECO:0000256" key="5">
    <source>
        <dbReference type="ARBA" id="ARBA00022989"/>
    </source>
</evidence>
<dbReference type="InterPro" id="IPR055348">
    <property type="entry name" value="DctQ"/>
</dbReference>
<evidence type="ECO:0000313" key="9">
    <source>
        <dbReference type="EMBL" id="PUA33662.1"/>
    </source>
</evidence>
<comment type="caution">
    <text evidence="9">The sequence shown here is derived from an EMBL/GenBank/DDBJ whole genome shotgun (WGS) entry which is preliminary data.</text>
</comment>
<feature type="domain" description="Tripartite ATP-independent periplasmic transporters DctQ component" evidence="8">
    <location>
        <begin position="32"/>
        <end position="154"/>
    </location>
</feature>
<evidence type="ECO:0000256" key="1">
    <source>
        <dbReference type="ARBA" id="ARBA00004651"/>
    </source>
</evidence>
<keyword evidence="3" id="KW-1003">Cell membrane</keyword>
<evidence type="ECO:0000256" key="3">
    <source>
        <dbReference type="ARBA" id="ARBA00022475"/>
    </source>
</evidence>
<dbReference type="AlphaFoldDB" id="A0A2R7Y9Y1"/>
<feature type="transmembrane region" description="Helical" evidence="7">
    <location>
        <begin position="95"/>
        <end position="112"/>
    </location>
</feature>
<protein>
    <recommendedName>
        <fullName evidence="8">Tripartite ATP-independent periplasmic transporters DctQ component domain-containing protein</fullName>
    </recommendedName>
</protein>
<keyword evidence="6 7" id="KW-0472">Membrane</keyword>
<evidence type="ECO:0000256" key="7">
    <source>
        <dbReference type="SAM" id="Phobius"/>
    </source>
</evidence>
<evidence type="ECO:0000259" key="8">
    <source>
        <dbReference type="Pfam" id="PF04290"/>
    </source>
</evidence>
<feature type="transmembrane region" description="Helical" evidence="7">
    <location>
        <begin position="21"/>
        <end position="45"/>
    </location>
</feature>
<comment type="subcellular location">
    <subcellularLocation>
        <location evidence="1">Cell membrane</location>
        <topology evidence="1">Multi-pass membrane protein</topology>
    </subcellularLocation>
</comment>
<proteinExistence type="predicted"/>
<keyword evidence="2" id="KW-0813">Transport</keyword>
<dbReference type="Pfam" id="PF04290">
    <property type="entry name" value="DctQ"/>
    <property type="match status" value="1"/>
</dbReference>
<keyword evidence="4 7" id="KW-0812">Transmembrane</keyword>
<evidence type="ECO:0000256" key="2">
    <source>
        <dbReference type="ARBA" id="ARBA00022448"/>
    </source>
</evidence>
<sequence length="160" mass="18603">MVLDMKRLISYVDKTLFVLEAVTIVVCGVGILAALFYGALARYLLHVPFPEEPELTWFFHTWLVFMGVSMVCRGLGDHPYVGILRDRRGRLYKRFIWFLSIVYAIIMIYSNLSFYDVYKLQKTIILGLPMYTFYLAMLLGLFFMIVRYVIKAITLDGGSR</sequence>
<keyword evidence="5 7" id="KW-1133">Transmembrane helix</keyword>
<evidence type="ECO:0000256" key="6">
    <source>
        <dbReference type="ARBA" id="ARBA00023136"/>
    </source>
</evidence>
<dbReference type="EMBL" id="NBVN01000002">
    <property type="protein sequence ID" value="PUA33662.1"/>
    <property type="molecule type" value="Genomic_DNA"/>
</dbReference>
<feature type="transmembrane region" description="Helical" evidence="7">
    <location>
        <begin position="124"/>
        <end position="150"/>
    </location>
</feature>
<reference evidence="9 10" key="1">
    <citation type="journal article" date="2018" name="Syst. Appl. Microbiol.">
        <title>A new symbiotic nanoarchaeote (Candidatus Nanoclepta minutus) and its host (Zestosphaera tikiterensis gen. nov., sp. nov.) from a New Zealand hot spring.</title>
        <authorList>
            <person name="St John E."/>
            <person name="Liu Y."/>
            <person name="Podar M."/>
            <person name="Stott M.B."/>
            <person name="Meneghin J."/>
            <person name="Chen Z."/>
            <person name="Lagutin K."/>
            <person name="Mitchell K."/>
            <person name="Reysenbach A.L."/>
        </authorList>
    </citation>
    <scope>NUCLEOTIDE SEQUENCE [LARGE SCALE GENOMIC DNA]</scope>
    <source>
        <strain evidence="9">NZ3</strain>
    </source>
</reference>
<dbReference type="Proteomes" id="UP000244093">
    <property type="component" value="Unassembled WGS sequence"/>
</dbReference>